<dbReference type="InterPro" id="IPR018108">
    <property type="entry name" value="MCP_transmembrane"/>
</dbReference>
<gene>
    <name evidence="12" type="ORF">QCA50_014920</name>
</gene>
<keyword evidence="3 10" id="KW-0813">Transport</keyword>
<dbReference type="GO" id="GO:0080122">
    <property type="term" value="F:AMP transmembrane transporter activity"/>
    <property type="evidence" value="ECO:0007669"/>
    <property type="project" value="TreeGrafter"/>
</dbReference>
<keyword evidence="13" id="KW-1185">Reference proteome</keyword>
<evidence type="ECO:0000313" key="13">
    <source>
        <dbReference type="Proteomes" id="UP001385951"/>
    </source>
</evidence>
<evidence type="ECO:0000256" key="7">
    <source>
        <dbReference type="ARBA" id="ARBA00023136"/>
    </source>
</evidence>
<feature type="repeat" description="Solcar" evidence="9">
    <location>
        <begin position="152"/>
        <end position="251"/>
    </location>
</feature>
<reference evidence="12 13" key="1">
    <citation type="submission" date="2022-09" db="EMBL/GenBank/DDBJ databases">
        <authorList>
            <person name="Palmer J.M."/>
        </authorList>
    </citation>
    <scope>NUCLEOTIDE SEQUENCE [LARGE SCALE GENOMIC DNA]</scope>
    <source>
        <strain evidence="12 13">DSM 7382</strain>
    </source>
</reference>
<evidence type="ECO:0000256" key="5">
    <source>
        <dbReference type="ARBA" id="ARBA00022737"/>
    </source>
</evidence>
<keyword evidence="5" id="KW-0677">Repeat</keyword>
<feature type="repeat" description="Solcar" evidence="9">
    <location>
        <begin position="278"/>
        <end position="361"/>
    </location>
</feature>
<evidence type="ECO:0000256" key="10">
    <source>
        <dbReference type="RuleBase" id="RU000488"/>
    </source>
</evidence>
<sequence>MCVPHFRLQVRDACDNYESGASASGYPAFNSNFLGHDYTPSFFTTLYHQTAITMPSDSTIHSLAGAAGGIAAMSATYPLIFLSTRAAVETKKEQKSAYQVVVDIIKREGVLGLYSGLNSSLLGIAVTNGVYYYFYERSRGAILNSRKGGKGLSTLESILAGLIAGSATTLLSNPIWVVQTTQAVRTMDQSEAPADSSQPRPIIKRLGIIETIEYILRKDGLAAFWRGIGPALVLVINPVIQYTLFEQLKNFIVKRRLANLRAGGPAVTAGAAVLSDWDFFFLGALSKLIATSTTYPYIVIKSRLQSGHAHALRYKSALDGILTVIHEEGIEGLYKGVGSKLTQSVLTAAILFACQRRIYELTKAALA</sequence>
<dbReference type="Pfam" id="PF00153">
    <property type="entry name" value="Mito_carr"/>
    <property type="match status" value="3"/>
</dbReference>
<dbReference type="GO" id="GO:0015228">
    <property type="term" value="F:coenzyme A transmembrane transporter activity"/>
    <property type="evidence" value="ECO:0007669"/>
    <property type="project" value="TreeGrafter"/>
</dbReference>
<comment type="caution">
    <text evidence="12">The sequence shown here is derived from an EMBL/GenBank/DDBJ whole genome shotgun (WGS) entry which is preliminary data.</text>
</comment>
<dbReference type="GO" id="GO:0005778">
    <property type="term" value="C:peroxisomal membrane"/>
    <property type="evidence" value="ECO:0007669"/>
    <property type="project" value="UniProtKB-SubCell"/>
</dbReference>
<name>A0AAW0FXA7_9APHY</name>
<dbReference type="GO" id="GO:0015217">
    <property type="term" value="F:ADP transmembrane transporter activity"/>
    <property type="evidence" value="ECO:0007669"/>
    <property type="project" value="TreeGrafter"/>
</dbReference>
<evidence type="ECO:0000256" key="4">
    <source>
        <dbReference type="ARBA" id="ARBA00022692"/>
    </source>
</evidence>
<keyword evidence="4 9" id="KW-0812">Transmembrane</keyword>
<dbReference type="Proteomes" id="UP001385951">
    <property type="component" value="Unassembled WGS sequence"/>
</dbReference>
<dbReference type="Gene3D" id="1.50.40.10">
    <property type="entry name" value="Mitochondrial carrier domain"/>
    <property type="match status" value="1"/>
</dbReference>
<evidence type="ECO:0000256" key="8">
    <source>
        <dbReference type="ARBA" id="ARBA00023140"/>
    </source>
</evidence>
<evidence type="ECO:0000256" key="6">
    <source>
        <dbReference type="ARBA" id="ARBA00022989"/>
    </source>
</evidence>
<evidence type="ECO:0000256" key="9">
    <source>
        <dbReference type="PROSITE-ProRule" id="PRU00282"/>
    </source>
</evidence>
<dbReference type="SUPFAM" id="SSF103506">
    <property type="entry name" value="Mitochondrial carrier"/>
    <property type="match status" value="1"/>
</dbReference>
<protein>
    <recommendedName>
        <fullName evidence="14">Mitochondrial carrier</fullName>
    </recommendedName>
</protein>
<dbReference type="GO" id="GO:0051724">
    <property type="term" value="F:NAD transmembrane transporter activity"/>
    <property type="evidence" value="ECO:0007669"/>
    <property type="project" value="TreeGrafter"/>
</dbReference>
<evidence type="ECO:0000313" key="12">
    <source>
        <dbReference type="EMBL" id="KAK7681957.1"/>
    </source>
</evidence>
<dbReference type="GO" id="GO:0044610">
    <property type="term" value="F:FMN transmembrane transporter activity"/>
    <property type="evidence" value="ECO:0007669"/>
    <property type="project" value="TreeGrafter"/>
</dbReference>
<proteinExistence type="inferred from homology"/>
<dbReference type="PANTHER" id="PTHR45939:SF5">
    <property type="entry name" value="PEROXISOMAL MEMBRANE PROTEIN PMP34"/>
    <property type="match status" value="1"/>
</dbReference>
<keyword evidence="6 11" id="KW-1133">Transmembrane helix</keyword>
<dbReference type="PANTHER" id="PTHR45939">
    <property type="entry name" value="PEROXISOMAL MEMBRANE PROTEIN PMP34-RELATED"/>
    <property type="match status" value="1"/>
</dbReference>
<comment type="subcellular location">
    <subcellularLocation>
        <location evidence="1">Peroxisome membrane</location>
        <topology evidence="1">Multi-pass membrane protein</topology>
    </subcellularLocation>
</comment>
<feature type="transmembrane region" description="Helical" evidence="11">
    <location>
        <begin position="155"/>
        <end position="177"/>
    </location>
</feature>
<dbReference type="InterPro" id="IPR052217">
    <property type="entry name" value="Mito/Peroxisomal_Carrier"/>
</dbReference>
<feature type="repeat" description="Solcar" evidence="9">
    <location>
        <begin position="56"/>
        <end position="141"/>
    </location>
</feature>
<dbReference type="GO" id="GO:0015230">
    <property type="term" value="F:FAD transmembrane transporter activity"/>
    <property type="evidence" value="ECO:0007669"/>
    <property type="project" value="TreeGrafter"/>
</dbReference>
<comment type="similarity">
    <text evidence="2 10">Belongs to the mitochondrial carrier (TC 2.A.29) family.</text>
</comment>
<evidence type="ECO:0000256" key="2">
    <source>
        <dbReference type="ARBA" id="ARBA00006375"/>
    </source>
</evidence>
<accession>A0AAW0FXA7</accession>
<evidence type="ECO:0000256" key="11">
    <source>
        <dbReference type="SAM" id="Phobius"/>
    </source>
</evidence>
<evidence type="ECO:0000256" key="3">
    <source>
        <dbReference type="ARBA" id="ARBA00022448"/>
    </source>
</evidence>
<evidence type="ECO:0000256" key="1">
    <source>
        <dbReference type="ARBA" id="ARBA00004585"/>
    </source>
</evidence>
<organism evidence="12 13">
    <name type="scientific">Cerrena zonata</name>
    <dbReference type="NCBI Taxonomy" id="2478898"/>
    <lineage>
        <taxon>Eukaryota</taxon>
        <taxon>Fungi</taxon>
        <taxon>Dikarya</taxon>
        <taxon>Basidiomycota</taxon>
        <taxon>Agaricomycotina</taxon>
        <taxon>Agaricomycetes</taxon>
        <taxon>Polyporales</taxon>
        <taxon>Cerrenaceae</taxon>
        <taxon>Cerrena</taxon>
    </lineage>
</organism>
<feature type="transmembrane region" description="Helical" evidence="11">
    <location>
        <begin position="223"/>
        <end position="245"/>
    </location>
</feature>
<dbReference type="EMBL" id="JASBNA010000038">
    <property type="protein sequence ID" value="KAK7681957.1"/>
    <property type="molecule type" value="Genomic_DNA"/>
</dbReference>
<feature type="transmembrane region" description="Helical" evidence="11">
    <location>
        <begin position="111"/>
        <end position="134"/>
    </location>
</feature>
<keyword evidence="7 9" id="KW-0472">Membrane</keyword>
<dbReference type="PROSITE" id="PS50920">
    <property type="entry name" value="SOLCAR"/>
    <property type="match status" value="3"/>
</dbReference>
<evidence type="ECO:0008006" key="14">
    <source>
        <dbReference type="Google" id="ProtNLM"/>
    </source>
</evidence>
<dbReference type="GO" id="GO:0005347">
    <property type="term" value="F:ATP transmembrane transporter activity"/>
    <property type="evidence" value="ECO:0007669"/>
    <property type="project" value="TreeGrafter"/>
</dbReference>
<dbReference type="AlphaFoldDB" id="A0AAW0FXA7"/>
<keyword evidence="8" id="KW-0576">Peroxisome</keyword>
<dbReference type="InterPro" id="IPR023395">
    <property type="entry name" value="MCP_dom_sf"/>
</dbReference>